<protein>
    <submittedName>
        <fullName evidence="2">Ovule protein</fullName>
    </submittedName>
</protein>
<accession>A0A1I7X159</accession>
<evidence type="ECO:0000313" key="2">
    <source>
        <dbReference type="WBParaSite" id="Hba_11301"/>
    </source>
</evidence>
<dbReference type="AlphaFoldDB" id="A0A1I7X159"/>
<name>A0A1I7X159_HETBA</name>
<organism evidence="1 2">
    <name type="scientific">Heterorhabditis bacteriophora</name>
    <name type="common">Entomopathogenic nematode worm</name>
    <dbReference type="NCBI Taxonomy" id="37862"/>
    <lineage>
        <taxon>Eukaryota</taxon>
        <taxon>Metazoa</taxon>
        <taxon>Ecdysozoa</taxon>
        <taxon>Nematoda</taxon>
        <taxon>Chromadorea</taxon>
        <taxon>Rhabditida</taxon>
        <taxon>Rhabditina</taxon>
        <taxon>Rhabditomorpha</taxon>
        <taxon>Strongyloidea</taxon>
        <taxon>Heterorhabditidae</taxon>
        <taxon>Heterorhabditis</taxon>
    </lineage>
</organism>
<reference evidence="2" key="1">
    <citation type="submission" date="2016-11" db="UniProtKB">
        <authorList>
            <consortium name="WormBaseParasite"/>
        </authorList>
    </citation>
    <scope>IDENTIFICATION</scope>
</reference>
<dbReference type="WBParaSite" id="Hba_11301">
    <property type="protein sequence ID" value="Hba_11301"/>
    <property type="gene ID" value="Hba_11301"/>
</dbReference>
<keyword evidence="1" id="KW-1185">Reference proteome</keyword>
<proteinExistence type="predicted"/>
<dbReference type="Proteomes" id="UP000095283">
    <property type="component" value="Unplaced"/>
</dbReference>
<evidence type="ECO:0000313" key="1">
    <source>
        <dbReference type="Proteomes" id="UP000095283"/>
    </source>
</evidence>
<sequence>MKYLRKWSLESLHLHLSSRKGGSSRTPIVLNSIHFSTFYEKRGFSSLSEVEHFQMISAVNRKTRSVSS</sequence>